<feature type="chain" id="PRO_5047531234" description="Tetratricopeptide repeat-containing protein" evidence="1">
    <location>
        <begin position="23"/>
        <end position="211"/>
    </location>
</feature>
<dbReference type="SUPFAM" id="SSF48452">
    <property type="entry name" value="TPR-like"/>
    <property type="match status" value="1"/>
</dbReference>
<accession>A0ABT6G2Q1</accession>
<evidence type="ECO:0000313" key="2">
    <source>
        <dbReference type="EMBL" id="MDG4716317.1"/>
    </source>
</evidence>
<reference evidence="2 3" key="1">
    <citation type="submission" date="2023-03" db="EMBL/GenBank/DDBJ databases">
        <title>Strain YYF002 represents a novel species in the genus Winogradskyella isolated from seawater.</title>
        <authorList>
            <person name="Fu Z.-Y."/>
        </authorList>
    </citation>
    <scope>NUCLEOTIDE SEQUENCE [LARGE SCALE GENOMIC DNA]</scope>
    <source>
        <strain evidence="2 3">YYF002</strain>
    </source>
</reference>
<gene>
    <name evidence="2" type="ORF">P7122_10560</name>
</gene>
<sequence length="211" mass="24277">MNTLVKIAVILVLSLTGHQISAQTNFEKGMTKAFDLWEEGKWDEAENMFERISKAEENEWLPNYYIAQMNSLKSWSEKDEAILRAQLEKAQEHLDIAMTKSEDNAELLIMQAQVYTNWVVFDGATYGMKYAGKITELYTKASDLDPSNPRAVMCKADWEMGSAKYFGKDTKPFCEEIKTSIELFDTFKPESDFHPNWGKERAEQVLAECKE</sequence>
<dbReference type="EMBL" id="JARSBN010000005">
    <property type="protein sequence ID" value="MDG4716317.1"/>
    <property type="molecule type" value="Genomic_DNA"/>
</dbReference>
<organism evidence="2 3">
    <name type="scientific">Winogradskyella marincola</name>
    <dbReference type="NCBI Taxonomy" id="3037795"/>
    <lineage>
        <taxon>Bacteria</taxon>
        <taxon>Pseudomonadati</taxon>
        <taxon>Bacteroidota</taxon>
        <taxon>Flavobacteriia</taxon>
        <taxon>Flavobacteriales</taxon>
        <taxon>Flavobacteriaceae</taxon>
        <taxon>Winogradskyella</taxon>
    </lineage>
</organism>
<name>A0ABT6G2Q1_9FLAO</name>
<dbReference type="Proteomes" id="UP001529085">
    <property type="component" value="Unassembled WGS sequence"/>
</dbReference>
<dbReference type="Gene3D" id="1.25.40.10">
    <property type="entry name" value="Tetratricopeptide repeat domain"/>
    <property type="match status" value="1"/>
</dbReference>
<evidence type="ECO:0000313" key="3">
    <source>
        <dbReference type="Proteomes" id="UP001529085"/>
    </source>
</evidence>
<keyword evidence="3" id="KW-1185">Reference proteome</keyword>
<feature type="signal peptide" evidence="1">
    <location>
        <begin position="1"/>
        <end position="22"/>
    </location>
</feature>
<dbReference type="RefSeq" id="WP_278005764.1">
    <property type="nucleotide sequence ID" value="NZ_JARSBN010000005.1"/>
</dbReference>
<dbReference type="InterPro" id="IPR011990">
    <property type="entry name" value="TPR-like_helical_dom_sf"/>
</dbReference>
<evidence type="ECO:0000256" key="1">
    <source>
        <dbReference type="SAM" id="SignalP"/>
    </source>
</evidence>
<comment type="caution">
    <text evidence="2">The sequence shown here is derived from an EMBL/GenBank/DDBJ whole genome shotgun (WGS) entry which is preliminary data.</text>
</comment>
<evidence type="ECO:0008006" key="4">
    <source>
        <dbReference type="Google" id="ProtNLM"/>
    </source>
</evidence>
<keyword evidence="1" id="KW-0732">Signal</keyword>
<protein>
    <recommendedName>
        <fullName evidence="4">Tetratricopeptide repeat-containing protein</fullName>
    </recommendedName>
</protein>
<proteinExistence type="predicted"/>